<comment type="caution">
    <text evidence="2">The sequence shown here is derived from an EMBL/GenBank/DDBJ whole genome shotgun (WGS) entry which is preliminary data.</text>
</comment>
<evidence type="ECO:0000259" key="1">
    <source>
        <dbReference type="Pfam" id="PF12867"/>
    </source>
</evidence>
<dbReference type="RefSeq" id="WP_008693404.1">
    <property type="nucleotide sequence ID" value="NZ_ANOG01000228.1"/>
</dbReference>
<dbReference type="Proteomes" id="UP000011991">
    <property type="component" value="Unassembled WGS sequence"/>
</dbReference>
<dbReference type="SUPFAM" id="SSF109854">
    <property type="entry name" value="DinB/YfiT-like putative metalloenzymes"/>
    <property type="match status" value="1"/>
</dbReference>
<name>M5RQS2_9BACT</name>
<dbReference type="PATRIC" id="fig|1265738.3.peg.1488"/>
<dbReference type="Pfam" id="PF12867">
    <property type="entry name" value="DinB_2"/>
    <property type="match status" value="1"/>
</dbReference>
<dbReference type="InterPro" id="IPR024775">
    <property type="entry name" value="DinB-like"/>
</dbReference>
<reference evidence="2 3" key="1">
    <citation type="journal article" date="2013" name="Mar. Genomics">
        <title>Expression of sulfatases in Rhodopirellula baltica and the diversity of sulfatases in the genus Rhodopirellula.</title>
        <authorList>
            <person name="Wegner C.E."/>
            <person name="Richter-Heitmann T."/>
            <person name="Klindworth A."/>
            <person name="Klockow C."/>
            <person name="Richter M."/>
            <person name="Achstetter T."/>
            <person name="Glockner F.O."/>
            <person name="Harder J."/>
        </authorList>
    </citation>
    <scope>NUCLEOTIDE SEQUENCE [LARGE SCALE GENOMIC DNA]</scope>
    <source>
        <strain evidence="2 3">SM1</strain>
    </source>
</reference>
<dbReference type="Gene3D" id="1.20.120.450">
    <property type="entry name" value="dinb family like domain"/>
    <property type="match status" value="1"/>
</dbReference>
<protein>
    <recommendedName>
        <fullName evidence="1">DinB-like domain-containing protein</fullName>
    </recommendedName>
</protein>
<keyword evidence="3" id="KW-1185">Reference proteome</keyword>
<evidence type="ECO:0000313" key="3">
    <source>
        <dbReference type="Proteomes" id="UP000011991"/>
    </source>
</evidence>
<dbReference type="AlphaFoldDB" id="M5RQS2"/>
<dbReference type="InterPro" id="IPR034660">
    <property type="entry name" value="DinB/YfiT-like"/>
</dbReference>
<evidence type="ECO:0000313" key="2">
    <source>
        <dbReference type="EMBL" id="EMI21571.1"/>
    </source>
</evidence>
<sequence>MNELLRTIEAYAKGPDRLESAVAGLAREQRHAKPGPGDWSIHEVVVHLADSDSVSIERMKRIAAMEEPKLLDYDETAFIRELKPELQTIEDALLLFRVNRRQWSRVLRTLPESIFDRVGHHSVSGPVSLRQMIPLYIEHLEGHLAFIRQKRERLMCPLETEQ</sequence>
<dbReference type="EMBL" id="ANOG01000228">
    <property type="protein sequence ID" value="EMI21571.1"/>
    <property type="molecule type" value="Genomic_DNA"/>
</dbReference>
<organism evidence="2 3">
    <name type="scientific">Rhodopirellula maiorica SM1</name>
    <dbReference type="NCBI Taxonomy" id="1265738"/>
    <lineage>
        <taxon>Bacteria</taxon>
        <taxon>Pseudomonadati</taxon>
        <taxon>Planctomycetota</taxon>
        <taxon>Planctomycetia</taxon>
        <taxon>Pirellulales</taxon>
        <taxon>Pirellulaceae</taxon>
        <taxon>Novipirellula</taxon>
    </lineage>
</organism>
<accession>M5RQS2</accession>
<gene>
    <name evidence="2" type="ORF">RMSM_01500</name>
</gene>
<feature type="domain" description="DinB-like" evidence="1">
    <location>
        <begin position="12"/>
        <end position="147"/>
    </location>
</feature>
<proteinExistence type="predicted"/>
<dbReference type="OrthoDB" id="9793216at2"/>